<gene>
    <name evidence="1" type="ORF">RLDS_21335</name>
</gene>
<dbReference type="EMBL" id="ATDP01000106">
    <property type="protein sequence ID" value="EQB11677.1"/>
    <property type="molecule type" value="Genomic_DNA"/>
</dbReference>
<dbReference type="PATRIC" id="fig|1331060.3.peg.4126"/>
<evidence type="ECO:0000313" key="1">
    <source>
        <dbReference type="EMBL" id="EQB11677.1"/>
    </source>
</evidence>
<dbReference type="AlphaFoldDB" id="T0HF87"/>
<reference evidence="1 2" key="1">
    <citation type="journal article" date="2013" name="Genome Announc.">
        <title>Draft Genome Sequence of Sphingobium lactosutens Strain DS20T, Isolated from a Hexachlorocyclohexane Dumpsite.</title>
        <authorList>
            <person name="Kumar R."/>
            <person name="Dwivedi V."/>
            <person name="Negi V."/>
            <person name="Khurana J.P."/>
            <person name="Lal R."/>
        </authorList>
    </citation>
    <scope>NUCLEOTIDE SEQUENCE [LARGE SCALE GENOMIC DNA]</scope>
    <source>
        <strain evidence="1 2">DS20</strain>
    </source>
</reference>
<name>T0HF87_9SPHN</name>
<organism evidence="1 2">
    <name type="scientific">Sphingobium lactosutens DS20</name>
    <dbReference type="NCBI Taxonomy" id="1331060"/>
    <lineage>
        <taxon>Bacteria</taxon>
        <taxon>Pseudomonadati</taxon>
        <taxon>Pseudomonadota</taxon>
        <taxon>Alphaproteobacteria</taxon>
        <taxon>Sphingomonadales</taxon>
        <taxon>Sphingomonadaceae</taxon>
        <taxon>Sphingobium</taxon>
    </lineage>
</organism>
<dbReference type="Proteomes" id="UP000015531">
    <property type="component" value="Unassembled WGS sequence"/>
</dbReference>
<sequence length="214" mass="24194">MIKNLVSPFEFSLTPRIHRTRIEISGFGGQVKLGRIDADVAAYWIDKNPEQLGHHIYVKHLNVQQKLDGSLINPRRSRKDWGCICNIALDEGIEMSAPVEIKAFAQNGSQLLNHVQLPDQNSWPINQVDQSTFYQFDSRFSHATGRTFDMVCSTFIVESREPFDADLLDLNLLQTGWGTFITSISYGGLVVDVDDYVWVEVQAPQAIVLKKEGK</sequence>
<dbReference type="RefSeq" id="WP_021227741.1">
    <property type="nucleotide sequence ID" value="NZ_ATDP01000106.1"/>
</dbReference>
<evidence type="ECO:0000313" key="2">
    <source>
        <dbReference type="Proteomes" id="UP000015531"/>
    </source>
</evidence>
<proteinExistence type="predicted"/>
<protein>
    <submittedName>
        <fullName evidence="1">Uncharacterized protein</fullName>
    </submittedName>
</protein>
<keyword evidence="2" id="KW-1185">Reference proteome</keyword>
<comment type="caution">
    <text evidence="1">The sequence shown here is derived from an EMBL/GenBank/DDBJ whole genome shotgun (WGS) entry which is preliminary data.</text>
</comment>
<accession>T0HF87</accession>